<feature type="compositionally biased region" description="Basic and acidic residues" evidence="7">
    <location>
        <begin position="539"/>
        <end position="561"/>
    </location>
</feature>
<comment type="similarity">
    <text evidence="2">Belongs to the KptA/TPT1 family.</text>
</comment>
<dbReference type="Gene3D" id="3.20.170.30">
    <property type="match status" value="1"/>
</dbReference>
<reference evidence="8" key="1">
    <citation type="submission" date="2013-04" db="EMBL/GenBank/DDBJ databases">
        <authorList>
            <person name="Sibley D."/>
            <person name="Venepally P."/>
            <person name="Karamycheva S."/>
            <person name="Hadjithomas M."/>
            <person name="Khan A."/>
            <person name="Brunk B."/>
            <person name="Roos D."/>
            <person name="Caler E."/>
            <person name="Lorenzi H."/>
        </authorList>
    </citation>
    <scope>NUCLEOTIDE SEQUENCE [LARGE SCALE GENOMIC DNA]</scope>
    <source>
        <strain evidence="8">ME49</strain>
    </source>
</reference>
<dbReference type="Gene3D" id="1.10.10.970">
    <property type="entry name" value="RNA 2'-phosphotransferase, Tpt1/KptA family, N-terminal domain"/>
    <property type="match status" value="1"/>
</dbReference>
<feature type="region of interest" description="Disordered" evidence="7">
    <location>
        <begin position="138"/>
        <end position="419"/>
    </location>
</feature>
<feature type="compositionally biased region" description="Polar residues" evidence="7">
    <location>
        <begin position="604"/>
        <end position="623"/>
    </location>
</feature>
<name>S8GL47_TOXGM</name>
<feature type="compositionally biased region" description="Low complexity" evidence="7">
    <location>
        <begin position="161"/>
        <end position="172"/>
    </location>
</feature>
<dbReference type="Pfam" id="PF01885">
    <property type="entry name" value="PTS_2-RNA"/>
    <property type="match status" value="1"/>
</dbReference>
<dbReference type="GeneID" id="7899041"/>
<feature type="compositionally biased region" description="Basic and acidic residues" evidence="7">
    <location>
        <begin position="443"/>
        <end position="483"/>
    </location>
</feature>
<evidence type="ECO:0000256" key="7">
    <source>
        <dbReference type="SAM" id="MobiDB-lite"/>
    </source>
</evidence>
<keyword evidence="4 8" id="KW-0808">Transferase</keyword>
<feature type="compositionally biased region" description="Acidic residues" evidence="7">
    <location>
        <begin position="517"/>
        <end position="538"/>
    </location>
</feature>
<keyword evidence="5" id="KW-0520">NAD</keyword>
<feature type="region of interest" description="Disordered" evidence="7">
    <location>
        <begin position="1278"/>
        <end position="1305"/>
    </location>
</feature>
<evidence type="ECO:0000313" key="8">
    <source>
        <dbReference type="EMBL" id="EPT29249.1"/>
    </source>
</evidence>
<dbReference type="GO" id="GO:0000215">
    <property type="term" value="F:tRNA 2'-phosphotransferase activity"/>
    <property type="evidence" value="ECO:0007669"/>
    <property type="project" value="UniProtKB-EC"/>
</dbReference>
<dbReference type="PANTHER" id="PTHR12684">
    <property type="entry name" value="PUTATIVE PHOSPHOTRANSFERASE"/>
    <property type="match status" value="1"/>
</dbReference>
<gene>
    <name evidence="8" type="ORF">TGME49_257290</name>
</gene>
<feature type="compositionally biased region" description="Basic and acidic residues" evidence="7">
    <location>
        <begin position="217"/>
        <end position="247"/>
    </location>
</feature>
<feature type="compositionally biased region" description="Low complexity" evidence="7">
    <location>
        <begin position="1026"/>
        <end position="1050"/>
    </location>
</feature>
<organism evidence="8 9">
    <name type="scientific">Toxoplasma gondii (strain ATCC 50611 / Me49)</name>
    <dbReference type="NCBI Taxonomy" id="508771"/>
    <lineage>
        <taxon>Eukaryota</taxon>
        <taxon>Sar</taxon>
        <taxon>Alveolata</taxon>
        <taxon>Apicomplexa</taxon>
        <taxon>Conoidasida</taxon>
        <taxon>Coccidia</taxon>
        <taxon>Eucoccidiorida</taxon>
        <taxon>Eimeriorina</taxon>
        <taxon>Sarcocystidae</taxon>
        <taxon>Toxoplasma</taxon>
    </lineage>
</organism>
<protein>
    <recommendedName>
        <fullName evidence="3">2'-phosphotransferase</fullName>
        <ecNumber evidence="3">2.7.1.160</ecNumber>
    </recommendedName>
</protein>
<dbReference type="EC" id="2.7.1.160" evidence="3"/>
<evidence type="ECO:0000256" key="1">
    <source>
        <dbReference type="ARBA" id="ARBA00003343"/>
    </source>
</evidence>
<keyword evidence="9" id="KW-1185">Reference proteome</keyword>
<accession>S8GL47</accession>
<feature type="compositionally biased region" description="Low complexity" evidence="7">
    <location>
        <begin position="632"/>
        <end position="658"/>
    </location>
</feature>
<feature type="compositionally biased region" description="Basic and acidic residues" evidence="7">
    <location>
        <begin position="995"/>
        <end position="1010"/>
    </location>
</feature>
<feature type="compositionally biased region" description="Low complexity" evidence="7">
    <location>
        <begin position="674"/>
        <end position="716"/>
    </location>
</feature>
<dbReference type="Proteomes" id="UP000001529">
    <property type="component" value="Chromosome VIIb"/>
</dbReference>
<dbReference type="GO" id="GO:0006388">
    <property type="term" value="P:tRNA splicing, via endonucleolytic cleavage and ligation"/>
    <property type="evidence" value="ECO:0007669"/>
    <property type="project" value="TreeGrafter"/>
</dbReference>
<feature type="compositionally biased region" description="Basic and acidic residues" evidence="7">
    <location>
        <begin position="730"/>
        <end position="745"/>
    </location>
</feature>
<feature type="compositionally biased region" description="Low complexity" evidence="7">
    <location>
        <begin position="186"/>
        <end position="206"/>
    </location>
</feature>
<feature type="compositionally biased region" description="Polar residues" evidence="7">
    <location>
        <begin position="331"/>
        <end position="348"/>
    </location>
</feature>
<sequence>MQERSPVAARPREDRQEATKTQTENGGIPSSPSSSSSSSVSSSSFRPPAGSFSFSSTSDRSAFSEDHRLRATDLSGAPQFSALQHSKVPSRPPEFSLGSVPSLSSHDVLAPPPPAPESRRRSVPVMLPLLPSSPLYHGCSSFSRDAPSQTAGHPRRPRWFLSSPSPHLLSLLQREASRCCAPDQPPSASSSSSASFSASFSSPPIASGGGQRGEVGVSKRGETAREGGDGAEDERGRPWNRSGRRDPAGLGCVCLGSPDDGRSKEAGFPRAEDETMTSSQNAFPADGKQTGGVAARLETSESSTAPAAFRGVQKTENNEEGEDRKARDQRTGQSPGQLEAGSEQQVPTVSREIPRSDSDSPSRGKASDVSVKRHIGDRAFPLAADGLLPLPPGVLPGTEGSSVSLAELTSPLPPALPPEEDASWAQVLCPVAAELLATPEFEAETRDDRQAARRLDEEPTGREPSDGLSLRERAQRLESREAGESADFPGDSRGEGILEVQRRDVESEGEPERGSETSEEDATSGEDEMWTEEEDDEARSDARAMAEQREARLQAQRERMAKSKAKKKDRGKREERWGAKQTFLNRDARSDFCASSSDDEHTSSDPASSSTQRALLLQSRNSRSVPPHHHSQCSSPSSSPQASSPRSSSLASGSLPRHLSGASASLEEARNGGASASAPLSQLSPSLLSPSLLSPSLLSPSQLSPSQLSPSLLSPPQEASHLTEVAGAEGRLRKSREVRGRKSQEEEAGEIQQRGLGHLYDRGGEERCGRRKEASTIGRERSLSAETNCMRMSQLEMPKSPIASCAYAGLPLPTVLPPADALAGLLGSPETRKRTDVSGRAHAASDLVLAPAQRARQSGPDLALRLSISSVASDGECVSFERRSYLLIKKLNFILRHGAPLFKLPMREDGYVRIRELLELDCMRSVSWEEIYLVVASNFKRRYEICYDPTEPEHVGETGDLCVLDELRNPVSQETMPPAVPATDDASDLSFSPTSHHDADRKAARREEATKNTNTTSSRTEDRLHSPASSFPSSFHSTSTSSSASFSSSADSSKARYESAAFPKDASLGEKSLFSSLRGRQAREGDASGGSGGSGFCDVPAFPSSAAPELANDRWLLRATQGHTIRQVASDLLLRSICDPGELPVCVHGTFLKNWMAIRSAGLSRMHRNHIHFAPGLPSECGVVSGMRRSSDVAIYVNVHLAMKEGVRFYVSNNNVILTEGLRGKLVPRYFKRAIHLRWNEVLFEDGCDFTPRFFDRLPPELLEEHRHAVCAKAVASNHVSGSSPSRKEKEESVRECGDRKGQET</sequence>
<feature type="compositionally biased region" description="Basic and acidic residues" evidence="7">
    <location>
        <begin position="759"/>
        <end position="779"/>
    </location>
</feature>
<comment type="function">
    <text evidence="1">Catalyzes the last step of tRNA splicing, the transfer of the splice junction 2'-phosphate from ligated tRNA to NAD to produce ADP-ribose 1''-2'' cyclic phosphate.</text>
</comment>
<dbReference type="InterPro" id="IPR042080">
    <property type="entry name" value="RNA_2'-PTrans_N"/>
</dbReference>
<feature type="compositionally biased region" description="Low complexity" evidence="7">
    <location>
        <begin position="29"/>
        <end position="61"/>
    </location>
</feature>
<feature type="compositionally biased region" description="Basic and acidic residues" evidence="7">
    <location>
        <begin position="352"/>
        <end position="377"/>
    </location>
</feature>
<dbReference type="InterPro" id="IPR002745">
    <property type="entry name" value="Ptrans_KptA/Tpt1"/>
</dbReference>
<feature type="region of interest" description="Disordered" evidence="7">
    <location>
        <begin position="437"/>
        <end position="779"/>
    </location>
</feature>
<dbReference type="EMBL" id="CM002042">
    <property type="protein sequence ID" value="EPT29249.1"/>
    <property type="molecule type" value="Genomic_DNA"/>
</dbReference>
<feature type="compositionally biased region" description="Basic and acidic residues" evidence="7">
    <location>
        <begin position="1286"/>
        <end position="1305"/>
    </location>
</feature>
<comment type="catalytic activity">
    <reaction evidence="6">
        <text>2'-phospho-[ligated tRNA] + NAD(+) = mature tRNA + ADP-alpha-D-ribose 1'',2''-cyclic phosphate + nicotinamide</text>
        <dbReference type="Rhea" id="RHEA:23324"/>
        <dbReference type="Rhea" id="RHEA-COMP:11106"/>
        <dbReference type="Rhea" id="RHEA-COMP:11107"/>
        <dbReference type="ChEBI" id="CHEBI:17154"/>
        <dbReference type="ChEBI" id="CHEBI:57540"/>
        <dbReference type="ChEBI" id="CHEBI:76596"/>
        <dbReference type="ChEBI" id="CHEBI:82883"/>
        <dbReference type="ChEBI" id="CHEBI:85027"/>
        <dbReference type="EC" id="2.7.1.160"/>
    </reaction>
</comment>
<dbReference type="RefSeq" id="XP_018636970.1">
    <property type="nucleotide sequence ID" value="XM_018781135.1"/>
</dbReference>
<feature type="compositionally biased region" description="Low complexity" evidence="7">
    <location>
        <begin position="379"/>
        <end position="388"/>
    </location>
</feature>
<feature type="region of interest" description="Disordered" evidence="7">
    <location>
        <begin position="973"/>
        <end position="1050"/>
    </location>
</feature>
<feature type="compositionally biased region" description="Polar residues" evidence="7">
    <location>
        <begin position="140"/>
        <end position="151"/>
    </location>
</feature>
<dbReference type="VEuPathDB" id="ToxoDB:TGME49_257290"/>
<evidence type="ECO:0000256" key="5">
    <source>
        <dbReference type="ARBA" id="ARBA00023027"/>
    </source>
</evidence>
<dbReference type="EMBL" id="KE138830">
    <property type="protein sequence ID" value="EPT29249.1"/>
    <property type="molecule type" value="Genomic_DNA"/>
</dbReference>
<evidence type="ECO:0000256" key="4">
    <source>
        <dbReference type="ARBA" id="ARBA00022679"/>
    </source>
</evidence>
<dbReference type="PANTHER" id="PTHR12684:SF2">
    <property type="entry name" value="TRNA 2'-PHOSPHOTRANSFERASE 1"/>
    <property type="match status" value="1"/>
</dbReference>
<evidence type="ECO:0000256" key="6">
    <source>
        <dbReference type="ARBA" id="ARBA00047949"/>
    </source>
</evidence>
<feature type="compositionally biased region" description="Basic and acidic residues" evidence="7">
    <location>
        <begin position="490"/>
        <end position="516"/>
    </location>
</feature>
<feature type="compositionally biased region" description="Basic and acidic residues" evidence="7">
    <location>
        <begin position="259"/>
        <end position="273"/>
    </location>
</feature>
<dbReference type="OrthoDB" id="419694at2759"/>
<evidence type="ECO:0000256" key="2">
    <source>
        <dbReference type="ARBA" id="ARBA00009836"/>
    </source>
</evidence>
<dbReference type="KEGG" id="tgo:TGME49_257290"/>
<proteinExistence type="inferred from homology"/>
<dbReference type="InterPro" id="IPR042081">
    <property type="entry name" value="RNA_2'-PTrans_C"/>
</dbReference>
<evidence type="ECO:0000256" key="3">
    <source>
        <dbReference type="ARBA" id="ARBA00012007"/>
    </source>
</evidence>
<evidence type="ECO:0000313" key="9">
    <source>
        <dbReference type="Proteomes" id="UP000001529"/>
    </source>
</evidence>
<dbReference type="SUPFAM" id="SSF56399">
    <property type="entry name" value="ADP-ribosylation"/>
    <property type="match status" value="2"/>
</dbReference>
<feature type="region of interest" description="Disordered" evidence="7">
    <location>
        <begin position="1"/>
        <end position="126"/>
    </location>
</feature>
<feature type="compositionally biased region" description="Basic and acidic residues" evidence="7">
    <location>
        <begin position="62"/>
        <end position="71"/>
    </location>
</feature>